<evidence type="ECO:0000313" key="2">
    <source>
        <dbReference type="EMBL" id="KAJ2895265.1"/>
    </source>
</evidence>
<dbReference type="InterPro" id="IPR029063">
    <property type="entry name" value="SAM-dependent_MTases_sf"/>
</dbReference>
<dbReference type="EMBL" id="JAKWBI020000415">
    <property type="protein sequence ID" value="KAJ2895265.1"/>
    <property type="molecule type" value="Genomic_DNA"/>
</dbReference>
<evidence type="ECO:0000256" key="1">
    <source>
        <dbReference type="SAM" id="MobiDB-lite"/>
    </source>
</evidence>
<sequence length="348" mass="39239">MNLEGKRARFAGEHESATPPSPDGTVTNEPSEPVAGEPPDGSEARVYPASGEAQVWTRLRALILQTMNAVLHLTTITNPPQPLSTMTTTLPSETMIANPPQRSTASTLGILKRMAGLTTATAGDGIRCPMTKRSKTDSDSNMIFFTKPWVVNFMFPPLDKRSPWPMFWDGHRFMGYGYRKSSSGGTCCRCRPIANPTRMVPPNVEFLVDDLADDGNFSRPFDFIYSRMTILFLRDRRRFFQQSYDNLNRGGWCEVSGIGHITSDDSTLIPGSPLHRWNTELFDAMNRHGCEFLGAKDYEEYMKEVGFKNVAIRHHKWPHSTWAKEKEFKELGLLTRWAIAEHIYAPAT</sequence>
<dbReference type="Proteomes" id="UP001201980">
    <property type="component" value="Unassembled WGS sequence"/>
</dbReference>
<reference evidence="2" key="1">
    <citation type="submission" date="2022-07" db="EMBL/GenBank/DDBJ databases">
        <title>Draft genome sequence of Zalerion maritima ATCC 34329, a (micro)plastics degrading marine fungus.</title>
        <authorList>
            <person name="Paco A."/>
            <person name="Goncalves M.F.M."/>
            <person name="Rocha-Santos T.A.P."/>
            <person name="Alves A."/>
        </authorList>
    </citation>
    <scope>NUCLEOTIDE SEQUENCE</scope>
    <source>
        <strain evidence="2">ATCC 34329</strain>
    </source>
</reference>
<gene>
    <name evidence="2" type="ORF">MKZ38_006730</name>
</gene>
<evidence type="ECO:0008006" key="4">
    <source>
        <dbReference type="Google" id="ProtNLM"/>
    </source>
</evidence>
<dbReference type="CDD" id="cd02440">
    <property type="entry name" value="AdoMet_MTases"/>
    <property type="match status" value="1"/>
</dbReference>
<dbReference type="SUPFAM" id="SSF53335">
    <property type="entry name" value="S-adenosyl-L-methionine-dependent methyltransferases"/>
    <property type="match status" value="1"/>
</dbReference>
<name>A0AAD5RJ85_9PEZI</name>
<dbReference type="Pfam" id="PF13489">
    <property type="entry name" value="Methyltransf_23"/>
    <property type="match status" value="1"/>
</dbReference>
<proteinExistence type="predicted"/>
<dbReference type="Gene3D" id="3.40.50.150">
    <property type="entry name" value="Vaccinia Virus protein VP39"/>
    <property type="match status" value="1"/>
</dbReference>
<dbReference type="AlphaFoldDB" id="A0AAD5RJ85"/>
<keyword evidence="3" id="KW-1185">Reference proteome</keyword>
<protein>
    <recommendedName>
        <fullName evidence="4">S-adenosyl-L-methionine-dependent methyltransferase</fullName>
    </recommendedName>
</protein>
<evidence type="ECO:0000313" key="3">
    <source>
        <dbReference type="Proteomes" id="UP001201980"/>
    </source>
</evidence>
<feature type="compositionally biased region" description="Basic and acidic residues" evidence="1">
    <location>
        <begin position="1"/>
        <end position="16"/>
    </location>
</feature>
<organism evidence="2 3">
    <name type="scientific">Zalerion maritima</name>
    <dbReference type="NCBI Taxonomy" id="339359"/>
    <lineage>
        <taxon>Eukaryota</taxon>
        <taxon>Fungi</taxon>
        <taxon>Dikarya</taxon>
        <taxon>Ascomycota</taxon>
        <taxon>Pezizomycotina</taxon>
        <taxon>Sordariomycetes</taxon>
        <taxon>Lulworthiomycetidae</taxon>
        <taxon>Lulworthiales</taxon>
        <taxon>Lulworthiaceae</taxon>
        <taxon>Zalerion</taxon>
    </lineage>
</organism>
<feature type="region of interest" description="Disordered" evidence="1">
    <location>
        <begin position="1"/>
        <end position="47"/>
    </location>
</feature>
<accession>A0AAD5RJ85</accession>
<comment type="caution">
    <text evidence="2">The sequence shown here is derived from an EMBL/GenBank/DDBJ whole genome shotgun (WGS) entry which is preliminary data.</text>
</comment>